<feature type="compositionally biased region" description="Polar residues" evidence="6">
    <location>
        <begin position="43"/>
        <end position="52"/>
    </location>
</feature>
<dbReference type="PANTHER" id="PTHR17920">
    <property type="entry name" value="TRANSMEMBRANE AND COILED-COIL DOMAIN-CONTAINING PROTEIN 4 TMCO4"/>
    <property type="match status" value="1"/>
</dbReference>
<feature type="region of interest" description="Disordered" evidence="6">
    <location>
        <begin position="853"/>
        <end position="873"/>
    </location>
</feature>
<dbReference type="VEuPathDB" id="FungiDB:BON22_3618"/>
<evidence type="ECO:0000313" key="8">
    <source>
        <dbReference type="EMBL" id="CDR41310.1"/>
    </source>
</evidence>
<evidence type="ECO:0000256" key="3">
    <source>
        <dbReference type="ARBA" id="ARBA00022692"/>
    </source>
</evidence>
<comment type="similarity">
    <text evidence="2">Belongs to the TMCO4 family.</text>
</comment>
<gene>
    <name evidence="8" type="ORF">CYFA0S_07e00562g</name>
</gene>
<feature type="region of interest" description="Disordered" evidence="6">
    <location>
        <begin position="904"/>
        <end position="967"/>
    </location>
</feature>
<dbReference type="InterPro" id="IPR029024">
    <property type="entry name" value="TerB-like"/>
</dbReference>
<evidence type="ECO:0000256" key="4">
    <source>
        <dbReference type="ARBA" id="ARBA00022989"/>
    </source>
</evidence>
<dbReference type="SUPFAM" id="SSF53474">
    <property type="entry name" value="alpha/beta-Hydrolases"/>
    <property type="match status" value="1"/>
</dbReference>
<feature type="compositionally biased region" description="Polar residues" evidence="6">
    <location>
        <begin position="1"/>
        <end position="18"/>
    </location>
</feature>
<reference evidence="8" key="1">
    <citation type="journal article" date="2014" name="Genome Announc.">
        <title>Genome sequence of the yeast Cyberlindnera fabianii (Hansenula fabianii).</title>
        <authorList>
            <person name="Freel K.C."/>
            <person name="Sarilar V."/>
            <person name="Neuveglise C."/>
            <person name="Devillers H."/>
            <person name="Friedrich A."/>
            <person name="Schacherer J."/>
        </authorList>
    </citation>
    <scope>NUCLEOTIDE SEQUENCE</scope>
    <source>
        <strain evidence="8">YJS4271</strain>
    </source>
</reference>
<dbReference type="EMBL" id="LK052892">
    <property type="protein sequence ID" value="CDR41310.1"/>
    <property type="molecule type" value="Genomic_DNA"/>
</dbReference>
<dbReference type="PANTHER" id="PTHR17920:SF3">
    <property type="entry name" value="TRANSMEMBRANE AND COILED-COIL DOMAIN-CONTAINING PROTEIN 4"/>
    <property type="match status" value="1"/>
</dbReference>
<evidence type="ECO:0000256" key="1">
    <source>
        <dbReference type="ARBA" id="ARBA00004141"/>
    </source>
</evidence>
<dbReference type="InterPro" id="IPR007941">
    <property type="entry name" value="DUF726"/>
</dbReference>
<dbReference type="SUPFAM" id="SSF158682">
    <property type="entry name" value="TerB-like"/>
    <property type="match status" value="1"/>
</dbReference>
<keyword evidence="4 7" id="KW-1133">Transmembrane helix</keyword>
<sequence length="967" mass="108103">MDQRELTNSGEDNLSPQYTEFDLSGGKLKSITRNIDTPEPDSELNQPISTSQEMRHETETSTAKSTTRDKVNLSVDLEDDDWQEMETANDHEVFGDKGEILVDKFDDPKLRQDDMFATTFGYTKIAAEEQAARYHEADSKTAFLFKSRNGSKTAITEKNNQLYGEDGTEDDSFDDVDDDLFAESHSAADQLNTTKDLLTDSEKLAYVGLVKLVMTDMAASLAKSGVTNTAKSGNSKFVKRMHAAQSSMGFWQVKIMNRIYYHLDIPEEEVKMVDSLVSHNIDPEDLACSLKRTSVIANPVYEKKAESETNEDRNHVEEMKKGIVRPEDAIHEQQLEVDVRWTVICDLFLMLISDSIYDARSRTLLMKFSEYLGIDQLDVYQFERRITEALELEDTSEQVWNEEQILKTRRRLAKRKKYMYVGLATVGGSLVLGLSGGLLAPVIGAGIAAGLSTIGIGGTAGFLAGAGGTTIIALGSTALGARAGSTGMMKRVGDVKTFEFVPLHNNKRTNLIITVSGWINSKSDDVRLPFSTVDPVMGDLYSVLWEPEMLQSMGETIGILASEILTQSVQQLLGATILTALMGALQLPMALSKLKYIIDNPWNVSLDRAWKAGMVLADTLIARNLGERPVTLIGFSIGARVIYSCLLELAKRGAQGLVEDVIVFGAPVVGSSEQLMLARSVVSGRFVNGYSKKDWILGYLFRATSGGLRRVTGLSPIERIEGIENFDCTNLVEGHMGYRTAMPRLLKKMGFRVLSEEFVEIDEPDPEATERQRKLISEFQEARKQLEQEGDTKKKGFLSKWMKPKKKEWWEMYSESRNNSQDTLPRASTAESLGEFDVDRMMDKVENMKLKEEDTSKSDETLEQNFSKSREGLSLAEEDDIIDERTSFYKKDDMKNDRKIEQTQEKVGSANVANAGVPTHKTIEPAPDYDSSSIDKDEEEHEESKDELYDDDDDEFPVTENITMTFG</sequence>
<accession>A0A061AUQ1</accession>
<name>A0A061AUQ1_CYBFA</name>
<keyword evidence="5 7" id="KW-0472">Membrane</keyword>
<feature type="transmembrane region" description="Helical" evidence="7">
    <location>
        <begin position="418"/>
        <end position="440"/>
    </location>
</feature>
<organism evidence="8">
    <name type="scientific">Cyberlindnera fabianii</name>
    <name type="common">Yeast</name>
    <name type="synonym">Hansenula fabianii</name>
    <dbReference type="NCBI Taxonomy" id="36022"/>
    <lineage>
        <taxon>Eukaryota</taxon>
        <taxon>Fungi</taxon>
        <taxon>Dikarya</taxon>
        <taxon>Ascomycota</taxon>
        <taxon>Saccharomycotina</taxon>
        <taxon>Saccharomycetes</taxon>
        <taxon>Phaffomycetales</taxon>
        <taxon>Phaffomycetaceae</taxon>
        <taxon>Cyberlindnera</taxon>
    </lineage>
</organism>
<evidence type="ECO:0000256" key="7">
    <source>
        <dbReference type="SAM" id="Phobius"/>
    </source>
</evidence>
<feature type="region of interest" description="Disordered" evidence="6">
    <location>
        <begin position="1"/>
        <end position="70"/>
    </location>
</feature>
<feature type="compositionally biased region" description="Acidic residues" evidence="6">
    <location>
        <begin position="948"/>
        <end position="957"/>
    </location>
</feature>
<dbReference type="AlphaFoldDB" id="A0A061AUQ1"/>
<dbReference type="GO" id="GO:0016020">
    <property type="term" value="C:membrane"/>
    <property type="evidence" value="ECO:0007669"/>
    <property type="project" value="UniProtKB-SubCell"/>
</dbReference>
<keyword evidence="3 7" id="KW-0812">Transmembrane</keyword>
<comment type="subcellular location">
    <subcellularLocation>
        <location evidence="1">Membrane</location>
        <topology evidence="1">Multi-pass membrane protein</topology>
    </subcellularLocation>
</comment>
<dbReference type="InterPro" id="IPR029058">
    <property type="entry name" value="AB_hydrolase_fold"/>
</dbReference>
<dbReference type="OrthoDB" id="277931at2759"/>
<evidence type="ECO:0000256" key="2">
    <source>
        <dbReference type="ARBA" id="ARBA00009824"/>
    </source>
</evidence>
<evidence type="ECO:0000256" key="6">
    <source>
        <dbReference type="SAM" id="MobiDB-lite"/>
    </source>
</evidence>
<dbReference type="PhylomeDB" id="A0A061AUQ1"/>
<proteinExistence type="inferred from homology"/>
<evidence type="ECO:0000256" key="5">
    <source>
        <dbReference type="ARBA" id="ARBA00023136"/>
    </source>
</evidence>
<protein>
    <submittedName>
        <fullName evidence="8">CYFA0S07e00562g1_1</fullName>
    </submittedName>
</protein>
<dbReference type="Pfam" id="PF05277">
    <property type="entry name" value="DUF726"/>
    <property type="match status" value="1"/>
</dbReference>